<dbReference type="SUPFAM" id="SSF51735">
    <property type="entry name" value="NAD(P)-binding Rossmann-fold domains"/>
    <property type="match status" value="1"/>
</dbReference>
<reference evidence="4 5" key="1">
    <citation type="submission" date="2014-07" db="EMBL/GenBank/DDBJ databases">
        <title>Genome Sequence of Rhodococcus opacus Strain R7, a Biodegrader of Mono- and Polycyclic Aromatic Hydrocarbons.</title>
        <authorList>
            <person name="Di Gennaro P."/>
            <person name="Zampolli J."/>
            <person name="Presti I."/>
            <person name="Cappelletti M."/>
            <person name="D'Ursi P."/>
            <person name="Orro A."/>
            <person name="Mezzelani A."/>
            <person name="Milanesi L."/>
        </authorList>
    </citation>
    <scope>NUCLEOTIDE SEQUENCE [LARGE SCALE GENOMIC DNA]</scope>
    <source>
        <strain evidence="4 5">R7</strain>
    </source>
</reference>
<dbReference type="InterPro" id="IPR020904">
    <property type="entry name" value="Sc_DH/Rdtase_CS"/>
</dbReference>
<comment type="similarity">
    <text evidence="1">Belongs to the short-chain dehydrogenases/reductases (SDR) family.</text>
</comment>
<evidence type="ECO:0000313" key="5">
    <source>
        <dbReference type="Proteomes" id="UP000028488"/>
    </source>
</evidence>
<dbReference type="GO" id="GO:0016491">
    <property type="term" value="F:oxidoreductase activity"/>
    <property type="evidence" value="ECO:0007669"/>
    <property type="project" value="UniProtKB-KW"/>
</dbReference>
<dbReference type="InterPro" id="IPR002347">
    <property type="entry name" value="SDR_fam"/>
</dbReference>
<organism evidence="4 5">
    <name type="scientific">Rhodococcus opacus</name>
    <name type="common">Nocardia opaca</name>
    <dbReference type="NCBI Taxonomy" id="37919"/>
    <lineage>
        <taxon>Bacteria</taxon>
        <taxon>Bacillati</taxon>
        <taxon>Actinomycetota</taxon>
        <taxon>Actinomycetes</taxon>
        <taxon>Mycobacteriales</taxon>
        <taxon>Nocardiaceae</taxon>
        <taxon>Rhodococcus</taxon>
    </lineage>
</organism>
<dbReference type="SMART" id="SM00822">
    <property type="entry name" value="PKS_KR"/>
    <property type="match status" value="1"/>
</dbReference>
<dbReference type="InterPro" id="IPR057326">
    <property type="entry name" value="KR_dom"/>
</dbReference>
<dbReference type="Pfam" id="PF00106">
    <property type="entry name" value="adh_short"/>
    <property type="match status" value="1"/>
</dbReference>
<dbReference type="AlphaFoldDB" id="A0A076EN32"/>
<evidence type="ECO:0000259" key="3">
    <source>
        <dbReference type="SMART" id="SM00822"/>
    </source>
</evidence>
<gene>
    <name evidence="4" type="ORF">EP51_23795</name>
</gene>
<dbReference type="Gene3D" id="3.40.50.720">
    <property type="entry name" value="NAD(P)-binding Rossmann-like Domain"/>
    <property type="match status" value="1"/>
</dbReference>
<name>A0A076EN32_RHOOP</name>
<dbReference type="RefSeq" id="WP_112300254.1">
    <property type="nucleotide sequence ID" value="NZ_CP008947.1"/>
</dbReference>
<dbReference type="InterPro" id="IPR036291">
    <property type="entry name" value="NAD(P)-bd_dom_sf"/>
</dbReference>
<evidence type="ECO:0000256" key="2">
    <source>
        <dbReference type="ARBA" id="ARBA00023002"/>
    </source>
</evidence>
<dbReference type="FunFam" id="3.40.50.720:FF:000215">
    <property type="entry name" value="3-hydroxyacyl-CoA dehydrogenase type-2"/>
    <property type="match status" value="1"/>
</dbReference>
<evidence type="ECO:0000313" key="4">
    <source>
        <dbReference type="EMBL" id="AII07515.1"/>
    </source>
</evidence>
<feature type="domain" description="Ketoreductase" evidence="3">
    <location>
        <begin position="8"/>
        <end position="191"/>
    </location>
</feature>
<dbReference type="PANTHER" id="PTHR43658">
    <property type="entry name" value="SHORT-CHAIN DEHYDROGENASE/REDUCTASE"/>
    <property type="match status" value="1"/>
</dbReference>
<dbReference type="PANTHER" id="PTHR43658:SF8">
    <property type="entry name" value="17-BETA-HYDROXYSTEROID DEHYDROGENASE 14-RELATED"/>
    <property type="match status" value="1"/>
</dbReference>
<dbReference type="PRINTS" id="PR00081">
    <property type="entry name" value="GDHRDH"/>
</dbReference>
<keyword evidence="2" id="KW-0560">Oxidoreductase</keyword>
<evidence type="ECO:0000256" key="1">
    <source>
        <dbReference type="ARBA" id="ARBA00006484"/>
    </source>
</evidence>
<dbReference type="PROSITE" id="PS00061">
    <property type="entry name" value="ADH_SHORT"/>
    <property type="match status" value="1"/>
</dbReference>
<sequence>MQIKDINAVVTGGASGLGLATATRLVEAGATVTLLDLPGSSGAEQADALGAAARFVPTDVTDGDAVAAAFTAAAESGPVRAVVHCAGRGRPMRVLTKDRKAADLEPFESVIRLNVIGTFNVLRFAAEAMAANEPLDGDRGVCVLTASVAAYEGQIGQINYATSKAGVVGMTLPAARDLAGVGIRVCTIAPGVFATPLLLNARDDIRDALAASVPHPQRLGEPSEFAALAAHIIENGMLNGETIRLDGAIRMAPR</sequence>
<accession>A0A076EN32</accession>
<dbReference type="eggNOG" id="COG1028">
    <property type="taxonomic scope" value="Bacteria"/>
</dbReference>
<dbReference type="EMBL" id="CP008947">
    <property type="protein sequence ID" value="AII07515.1"/>
    <property type="molecule type" value="Genomic_DNA"/>
</dbReference>
<protein>
    <submittedName>
        <fullName evidence="4">3-hydroxy-2-methylbutyryl-CoA dehydrogenase</fullName>
    </submittedName>
</protein>
<proteinExistence type="inferred from homology"/>
<dbReference type="Proteomes" id="UP000028488">
    <property type="component" value="Chromosome"/>
</dbReference>